<evidence type="ECO:0000313" key="1">
    <source>
        <dbReference type="EMBL" id="MEM4990236.1"/>
    </source>
</evidence>
<comment type="caution">
    <text evidence="1">The sequence shown here is derived from an EMBL/GenBank/DDBJ whole genome shotgun (WGS) entry which is preliminary data.</text>
</comment>
<reference evidence="1 2" key="1">
    <citation type="submission" date="2024-02" db="EMBL/GenBank/DDBJ databases">
        <title>Draft genome sequence of Collimonas sp. strain H4R21, an effective mineral-weathering bacterial strain isolated from the beech rhizosphere.</title>
        <authorList>
            <person name="Morin E."/>
            <person name="Uroz S."/>
            <person name="Leveau J.H.J."/>
            <person name="Kumar R."/>
            <person name="Rey M.W."/>
            <person name="Pham J."/>
        </authorList>
    </citation>
    <scope>NUCLEOTIDE SEQUENCE [LARGE SCALE GENOMIC DNA]</scope>
    <source>
        <strain evidence="1 2">H4R21</strain>
    </source>
</reference>
<keyword evidence="2" id="KW-1185">Reference proteome</keyword>
<name>A0ABU9Q1U9_9BURK</name>
<sequence>MDVHIEEEMISEYVNKIQALAVLALYGQNVDSPIKSVVSEACYFLLRQRSDATANLLAFKSRLTKMGNDAHYSLPEYKKPFEYAASLVAIH</sequence>
<dbReference type="RefSeq" id="WP_139220167.1">
    <property type="nucleotide sequence ID" value="NZ_JBANDC010000021.1"/>
</dbReference>
<dbReference type="Proteomes" id="UP001495910">
    <property type="component" value="Unassembled WGS sequence"/>
</dbReference>
<protein>
    <submittedName>
        <fullName evidence="1">Uncharacterized protein</fullName>
    </submittedName>
</protein>
<gene>
    <name evidence="1" type="ORF">V8G57_22790</name>
</gene>
<organism evidence="1 2">
    <name type="scientific">Collimonas rhizosphaerae</name>
    <dbReference type="NCBI Taxonomy" id="3126357"/>
    <lineage>
        <taxon>Bacteria</taxon>
        <taxon>Pseudomonadati</taxon>
        <taxon>Pseudomonadota</taxon>
        <taxon>Betaproteobacteria</taxon>
        <taxon>Burkholderiales</taxon>
        <taxon>Oxalobacteraceae</taxon>
        <taxon>Collimonas</taxon>
    </lineage>
</organism>
<accession>A0ABU9Q1U9</accession>
<evidence type="ECO:0000313" key="2">
    <source>
        <dbReference type="Proteomes" id="UP001495910"/>
    </source>
</evidence>
<dbReference type="EMBL" id="JBANDC010000021">
    <property type="protein sequence ID" value="MEM4990236.1"/>
    <property type="molecule type" value="Genomic_DNA"/>
</dbReference>
<proteinExistence type="predicted"/>